<protein>
    <submittedName>
        <fullName evidence="2">Uncharacterized protein</fullName>
    </submittedName>
</protein>
<evidence type="ECO:0000313" key="3">
    <source>
        <dbReference type="Proteomes" id="UP000614601"/>
    </source>
</evidence>
<comment type="caution">
    <text evidence="2">The sequence shown here is derived from an EMBL/GenBank/DDBJ whole genome shotgun (WGS) entry which is preliminary data.</text>
</comment>
<dbReference type="Proteomes" id="UP000614601">
    <property type="component" value="Unassembled WGS sequence"/>
</dbReference>
<proteinExistence type="predicted"/>
<reference evidence="2" key="1">
    <citation type="submission" date="2020-09" db="EMBL/GenBank/DDBJ databases">
        <authorList>
            <person name="Kikuchi T."/>
        </authorList>
    </citation>
    <scope>NUCLEOTIDE SEQUENCE</scope>
    <source>
        <strain evidence="2">SH1</strain>
    </source>
</reference>
<gene>
    <name evidence="2" type="ORF">BOKJ2_LOCUS4579</name>
</gene>
<dbReference type="OrthoDB" id="10600119at2759"/>
<accession>A0A811KC19</accession>
<dbReference type="AlphaFoldDB" id="A0A811KC19"/>
<dbReference type="Gene3D" id="1.20.5.340">
    <property type="match status" value="1"/>
</dbReference>
<organism evidence="2 3">
    <name type="scientific">Bursaphelenchus okinawaensis</name>
    <dbReference type="NCBI Taxonomy" id="465554"/>
    <lineage>
        <taxon>Eukaryota</taxon>
        <taxon>Metazoa</taxon>
        <taxon>Ecdysozoa</taxon>
        <taxon>Nematoda</taxon>
        <taxon>Chromadorea</taxon>
        <taxon>Rhabditida</taxon>
        <taxon>Tylenchina</taxon>
        <taxon>Tylenchomorpha</taxon>
        <taxon>Aphelenchoidea</taxon>
        <taxon>Aphelenchoididae</taxon>
        <taxon>Bursaphelenchus</taxon>
    </lineage>
</organism>
<dbReference type="EMBL" id="CAJFCW020000002">
    <property type="protein sequence ID" value="CAG9097560.1"/>
    <property type="molecule type" value="Genomic_DNA"/>
</dbReference>
<name>A0A811KC19_9BILA</name>
<evidence type="ECO:0000256" key="1">
    <source>
        <dbReference type="SAM" id="Coils"/>
    </source>
</evidence>
<dbReference type="EMBL" id="CAJFDH010000002">
    <property type="protein sequence ID" value="CAD5212778.1"/>
    <property type="molecule type" value="Genomic_DNA"/>
</dbReference>
<keyword evidence="1" id="KW-0175">Coiled coil</keyword>
<feature type="coiled-coil region" evidence="1">
    <location>
        <begin position="325"/>
        <end position="373"/>
    </location>
</feature>
<keyword evidence="3" id="KW-1185">Reference proteome</keyword>
<sequence length="381" mass="43462">MDKDKLGVYNHFGFFRSYEEAYESVKLEYRYQKTLRDKNVRVYRCRSHRGNKCNSTVKIVAHPDGQIEVGKRFPHSHGMDIFDNIWGRNYRKNLPESSNAAEFVYKPSPKEYPEPTITLNEKAPNDLNGFVDSTLISQDPNCNINKEKEDKRSKLIKIRRARGPRGPYKKKNKLMIPESNGVSSSEHSINLLVQSLQQDQEQPVDFQRESCSEGESGFDVECGLAPESIFGSKSGLSSRFGLSTESTSTSESKLASEVSLALESRVKSEARLAPEFRVNSESRLALELTLPTEFAMTPESSFILESHQEEVDLSGAANDTHFDLVLSAVDENLRLKRENDELRDELNKLKHRLKQISQSNDYLKDENARLKLQLVNRHEVL</sequence>
<dbReference type="Proteomes" id="UP000783686">
    <property type="component" value="Unassembled WGS sequence"/>
</dbReference>
<evidence type="ECO:0000313" key="2">
    <source>
        <dbReference type="EMBL" id="CAD5212778.1"/>
    </source>
</evidence>